<evidence type="ECO:0000313" key="1">
    <source>
        <dbReference type="EMBL" id="AJW70522.1"/>
    </source>
</evidence>
<reference evidence="2" key="1">
    <citation type="submission" date="2015-03" db="EMBL/GenBank/DDBJ databases">
        <title>Characterization of two novel Thaumarchaeota isolated from the Northern Adriatic Sea.</title>
        <authorList>
            <person name="Bayer B."/>
            <person name="Vojvoda J."/>
            <person name="Offre P."/>
            <person name="Srivastava A."/>
            <person name="Elisabeth N."/>
            <person name="Garcia J.A.L."/>
            <person name="Schleper C."/>
            <person name="Herndl G.J."/>
        </authorList>
    </citation>
    <scope>NUCLEOTIDE SEQUENCE [LARGE SCALE GENOMIC DNA]</scope>
    <source>
        <strain evidence="2">NF5</strain>
    </source>
</reference>
<name>A0A0D5C291_9ARCH</name>
<organism evidence="1 2">
    <name type="scientific">Nitrosopumilus adriaticus</name>
    <dbReference type="NCBI Taxonomy" id="1580092"/>
    <lineage>
        <taxon>Archaea</taxon>
        <taxon>Nitrososphaerota</taxon>
        <taxon>Nitrososphaeria</taxon>
        <taxon>Nitrosopumilales</taxon>
        <taxon>Nitrosopumilaceae</taxon>
        <taxon>Nitrosopumilus</taxon>
    </lineage>
</organism>
<dbReference type="Proteomes" id="UP000032408">
    <property type="component" value="Chromosome"/>
</dbReference>
<dbReference type="OrthoDB" id="9023at2157"/>
<dbReference type="AlphaFoldDB" id="A0A0D5C291"/>
<dbReference type="RefSeq" id="WP_082051981.1">
    <property type="nucleotide sequence ID" value="NZ_CP011070.1"/>
</dbReference>
<accession>A0A0D5C291</accession>
<evidence type="ECO:0008006" key="3">
    <source>
        <dbReference type="Google" id="ProtNLM"/>
    </source>
</evidence>
<evidence type="ECO:0000313" key="2">
    <source>
        <dbReference type="Proteomes" id="UP000032408"/>
    </source>
</evidence>
<dbReference type="EMBL" id="CP011070">
    <property type="protein sequence ID" value="AJW70522.1"/>
    <property type="molecule type" value="Genomic_DNA"/>
</dbReference>
<dbReference type="GeneID" id="31894349"/>
<dbReference type="HOGENOM" id="CLU_198695_0_0_2"/>
<keyword evidence="2" id="KW-1185">Reference proteome</keyword>
<dbReference type="Pfam" id="PF06348">
    <property type="entry name" value="DUF1059"/>
    <property type="match status" value="1"/>
</dbReference>
<reference evidence="1 2" key="2">
    <citation type="journal article" date="2016" name="ISME J.">
        <title>Physiological and genomic characterization of two novel marine thaumarchaeal strains indicates niche differentiation.</title>
        <authorList>
            <person name="Bayer B."/>
            <person name="Vojvoda J."/>
            <person name="Offre P."/>
            <person name="Alves R.J."/>
            <person name="Elisabeth N.H."/>
            <person name="Garcia J.A."/>
            <person name="Volland J.M."/>
            <person name="Srivastava A."/>
            <person name="Schleper C."/>
            <person name="Herndl G.J."/>
        </authorList>
    </citation>
    <scope>NUCLEOTIDE SEQUENCE [LARGE SCALE GENOMIC DNA]</scope>
    <source>
        <strain evidence="1 2">NF5</strain>
    </source>
</reference>
<dbReference type="InterPro" id="IPR009409">
    <property type="entry name" value="DUF1059"/>
</dbReference>
<proteinExistence type="predicted"/>
<sequence length="54" mass="6312">MVKISCNNYGFDCSFEINGNTEEVIKKYQKHSIDEHGIEYSEEGLDQLLLRMKN</sequence>
<gene>
    <name evidence="1" type="ORF">NADRNF5_0828</name>
</gene>
<dbReference type="KEGG" id="nin:NADRNF5_0828"/>
<protein>
    <recommendedName>
        <fullName evidence="3">DUF1059 domain-containing protein</fullName>
    </recommendedName>
</protein>